<sequence length="279" mass="31788">MQMESYQPNKTRDLVESCGSTLEAKTVELMKTREEVKTAKERTTQSWLDSRPFIDELERLKSSLASAQNQSIMSNTIISKLESQLRSTITSIKSKKEEERNAKKMIIETSQTLNHIPEAVHLINCSEKDNTIIQLSHEHYHALTRRAEEETRRAEEETSLADQRASVSTQQKLVAQASQNLALTRLKDSNPDSKLGAGFTKQEAEKQNPSKKLGGSVDDRRNAFIKAQAKPHAPSNHGKPPQQFRRSKSNNNKRPLKKKASILQKIRIFISRKITRLFR</sequence>
<dbReference type="Proteomes" id="UP000811609">
    <property type="component" value="Chromosome 1"/>
</dbReference>
<feature type="region of interest" description="Disordered" evidence="1">
    <location>
        <begin position="147"/>
        <end position="168"/>
    </location>
</feature>
<evidence type="ECO:0000256" key="1">
    <source>
        <dbReference type="SAM" id="MobiDB-lite"/>
    </source>
</evidence>
<organism evidence="2 3">
    <name type="scientific">Carya illinoinensis</name>
    <name type="common">Pecan</name>
    <dbReference type="NCBI Taxonomy" id="32201"/>
    <lineage>
        <taxon>Eukaryota</taxon>
        <taxon>Viridiplantae</taxon>
        <taxon>Streptophyta</taxon>
        <taxon>Embryophyta</taxon>
        <taxon>Tracheophyta</taxon>
        <taxon>Spermatophyta</taxon>
        <taxon>Magnoliopsida</taxon>
        <taxon>eudicotyledons</taxon>
        <taxon>Gunneridae</taxon>
        <taxon>Pentapetalae</taxon>
        <taxon>rosids</taxon>
        <taxon>fabids</taxon>
        <taxon>Fagales</taxon>
        <taxon>Juglandaceae</taxon>
        <taxon>Carya</taxon>
    </lineage>
</organism>
<keyword evidence="3" id="KW-1185">Reference proteome</keyword>
<gene>
    <name evidence="2" type="ORF">CIPAW_01G022400</name>
</gene>
<dbReference type="EMBL" id="CM031809">
    <property type="protein sequence ID" value="KAG6666313.1"/>
    <property type="molecule type" value="Genomic_DNA"/>
</dbReference>
<comment type="caution">
    <text evidence="2">The sequence shown here is derived from an EMBL/GenBank/DDBJ whole genome shotgun (WGS) entry which is preliminary data.</text>
</comment>
<accession>A0A8T1RJ06</accession>
<evidence type="ECO:0000313" key="3">
    <source>
        <dbReference type="Proteomes" id="UP000811609"/>
    </source>
</evidence>
<proteinExistence type="predicted"/>
<evidence type="ECO:0000313" key="2">
    <source>
        <dbReference type="EMBL" id="KAG6666313.1"/>
    </source>
</evidence>
<feature type="region of interest" description="Disordered" evidence="1">
    <location>
        <begin position="184"/>
        <end position="259"/>
    </location>
</feature>
<dbReference type="AlphaFoldDB" id="A0A8T1RJ06"/>
<name>A0A8T1RJ06_CARIL</name>
<reference evidence="2" key="1">
    <citation type="submission" date="2020-12" db="EMBL/GenBank/DDBJ databases">
        <title>WGS assembly of Carya illinoinensis cv. Pawnee.</title>
        <authorList>
            <person name="Platts A."/>
            <person name="Shu S."/>
            <person name="Wright S."/>
            <person name="Barry K."/>
            <person name="Edger P."/>
            <person name="Pires J.C."/>
            <person name="Schmutz J."/>
        </authorList>
    </citation>
    <scope>NUCLEOTIDE SEQUENCE</scope>
    <source>
        <tissue evidence="2">Leaf</tissue>
    </source>
</reference>
<feature type="compositionally biased region" description="Basic and acidic residues" evidence="1">
    <location>
        <begin position="147"/>
        <end position="156"/>
    </location>
</feature>
<protein>
    <submittedName>
        <fullName evidence="2">Uncharacterized protein</fullName>
    </submittedName>
</protein>